<feature type="domain" description="Ig-like" evidence="7">
    <location>
        <begin position="18"/>
        <end position="114"/>
    </location>
</feature>
<keyword evidence="6" id="KW-1279">T cell receptor</keyword>
<evidence type="ECO:0000313" key="9">
    <source>
        <dbReference type="Proteomes" id="UP000008672"/>
    </source>
</evidence>
<evidence type="ECO:0000256" key="4">
    <source>
        <dbReference type="ARBA" id="ARBA00023170"/>
    </source>
</evidence>
<dbReference type="GO" id="GO:0042101">
    <property type="term" value="C:T cell receptor complex"/>
    <property type="evidence" value="ECO:0007669"/>
    <property type="project" value="UniProtKB-KW"/>
</dbReference>
<proteinExistence type="predicted"/>
<dbReference type="Gene3D" id="2.60.40.10">
    <property type="entry name" value="Immunoglobulins"/>
    <property type="match status" value="1"/>
</dbReference>
<evidence type="ECO:0000256" key="3">
    <source>
        <dbReference type="ARBA" id="ARBA00023130"/>
    </source>
</evidence>
<evidence type="ECO:0000313" key="8">
    <source>
        <dbReference type="Ensembl" id="ENSLACP00000001829.1"/>
    </source>
</evidence>
<dbReference type="Ensembl" id="ENSLACT00000001842.1">
    <property type="protein sequence ID" value="ENSLACP00000001829.1"/>
    <property type="gene ID" value="ENSLACG00000001632.1"/>
</dbReference>
<dbReference type="EMBL" id="AFYH01023913">
    <property type="status" value="NOT_ANNOTATED_CDS"/>
    <property type="molecule type" value="Genomic_DNA"/>
</dbReference>
<evidence type="ECO:0000259" key="7">
    <source>
        <dbReference type="PROSITE" id="PS50835"/>
    </source>
</evidence>
<dbReference type="AlphaFoldDB" id="H2ZWQ8"/>
<dbReference type="PANTHER" id="PTHR19343">
    <property type="entry name" value="T CELL RECEPTOR ALPHA VARIABLE 1-2"/>
    <property type="match status" value="1"/>
</dbReference>
<dbReference type="HOGENOM" id="CLU_077975_8_1_1"/>
<evidence type="ECO:0000256" key="1">
    <source>
        <dbReference type="ARBA" id="ARBA00022729"/>
    </source>
</evidence>
<dbReference type="InterPro" id="IPR007110">
    <property type="entry name" value="Ig-like_dom"/>
</dbReference>
<evidence type="ECO:0000256" key="6">
    <source>
        <dbReference type="ARBA" id="ARBA00043266"/>
    </source>
</evidence>
<dbReference type="PANTHER" id="PTHR19343:SF13">
    <property type="entry name" value="T CELL RECEPTOR ALPHA VARIABLE 21"/>
    <property type="match status" value="1"/>
</dbReference>
<dbReference type="InParanoid" id="H2ZWQ8"/>
<accession>H2ZWQ8</accession>
<keyword evidence="5" id="KW-0393">Immunoglobulin domain</keyword>
<keyword evidence="3" id="KW-1064">Adaptive immunity</keyword>
<dbReference type="FunCoup" id="H2ZWQ8">
    <property type="interactions" value="277"/>
</dbReference>
<evidence type="ECO:0000256" key="5">
    <source>
        <dbReference type="ARBA" id="ARBA00023319"/>
    </source>
</evidence>
<dbReference type="InterPro" id="IPR013106">
    <property type="entry name" value="Ig_V-set"/>
</dbReference>
<keyword evidence="2" id="KW-0391">Immunity</keyword>
<keyword evidence="4" id="KW-0675">Receptor</keyword>
<keyword evidence="9" id="KW-1185">Reference proteome</keyword>
<dbReference type="InterPro" id="IPR013783">
    <property type="entry name" value="Ig-like_fold"/>
</dbReference>
<dbReference type="SUPFAM" id="SSF48726">
    <property type="entry name" value="Immunoglobulin"/>
    <property type="match status" value="1"/>
</dbReference>
<evidence type="ECO:0000256" key="2">
    <source>
        <dbReference type="ARBA" id="ARBA00022859"/>
    </source>
</evidence>
<reference evidence="8" key="2">
    <citation type="submission" date="2025-08" db="UniProtKB">
        <authorList>
            <consortium name="Ensembl"/>
        </authorList>
    </citation>
    <scope>IDENTIFICATION</scope>
</reference>
<name>H2ZWQ8_LATCH</name>
<dbReference type="GO" id="GO:0042605">
    <property type="term" value="F:peptide antigen binding"/>
    <property type="evidence" value="ECO:0007669"/>
    <property type="project" value="TreeGrafter"/>
</dbReference>
<dbReference type="PROSITE" id="PS50835">
    <property type="entry name" value="IG_LIKE"/>
    <property type="match status" value="1"/>
</dbReference>
<dbReference type="Proteomes" id="UP000008672">
    <property type="component" value="Unassembled WGS sequence"/>
</dbReference>
<dbReference type="Pfam" id="PF07686">
    <property type="entry name" value="V-set"/>
    <property type="match status" value="1"/>
</dbReference>
<dbReference type="InterPro" id="IPR051006">
    <property type="entry name" value="TCR_variable_domain"/>
</dbReference>
<organism evidence="8 9">
    <name type="scientific">Latimeria chalumnae</name>
    <name type="common">Coelacanth</name>
    <dbReference type="NCBI Taxonomy" id="7897"/>
    <lineage>
        <taxon>Eukaryota</taxon>
        <taxon>Metazoa</taxon>
        <taxon>Chordata</taxon>
        <taxon>Craniata</taxon>
        <taxon>Vertebrata</taxon>
        <taxon>Euteleostomi</taxon>
        <taxon>Coelacanthiformes</taxon>
        <taxon>Coelacanthidae</taxon>
        <taxon>Latimeria</taxon>
    </lineage>
</organism>
<sequence length="114" mass="13043">ATYMSGFNFFVFFKKGFLMVVQEPTEISEAEGENLTLNCSYIPQSNVTYVVLTWIRYSSHRNNTSTLLTFSQGNRNVTTTIKGRFKGFLDPLKSWSSLTISHLQLNDSGIYYCE</sequence>
<protein>
    <recommendedName>
        <fullName evidence="7">Ig-like domain-containing protein</fullName>
    </recommendedName>
</protein>
<reference evidence="8" key="3">
    <citation type="submission" date="2025-09" db="UniProtKB">
        <authorList>
            <consortium name="Ensembl"/>
        </authorList>
    </citation>
    <scope>IDENTIFICATION</scope>
</reference>
<dbReference type="GO" id="GO:0002250">
    <property type="term" value="P:adaptive immune response"/>
    <property type="evidence" value="ECO:0007669"/>
    <property type="project" value="UniProtKB-KW"/>
</dbReference>
<dbReference type="InterPro" id="IPR036179">
    <property type="entry name" value="Ig-like_dom_sf"/>
</dbReference>
<keyword evidence="1" id="KW-0732">Signal</keyword>
<reference evidence="9" key="1">
    <citation type="submission" date="2011-08" db="EMBL/GenBank/DDBJ databases">
        <title>The draft genome of Latimeria chalumnae.</title>
        <authorList>
            <person name="Di Palma F."/>
            <person name="Alfoldi J."/>
            <person name="Johnson J."/>
            <person name="Berlin A."/>
            <person name="Gnerre S."/>
            <person name="Jaffe D."/>
            <person name="MacCallum I."/>
            <person name="Young S."/>
            <person name="Walker B.J."/>
            <person name="Lander E."/>
            <person name="Lindblad-Toh K."/>
        </authorList>
    </citation>
    <scope>NUCLEOTIDE SEQUENCE [LARGE SCALE GENOMIC DNA]</scope>
    <source>
        <strain evidence="9">Wild caught</strain>
    </source>
</reference>